<dbReference type="InterPro" id="IPR041916">
    <property type="entry name" value="Anti_sigma_zinc_sf"/>
</dbReference>
<dbReference type="OrthoDB" id="5148815at2"/>
<dbReference type="Gene3D" id="1.10.10.1320">
    <property type="entry name" value="Anti-sigma factor, zinc-finger domain"/>
    <property type="match status" value="1"/>
</dbReference>
<dbReference type="KEGG" id="lmoi:VV02_20330"/>
<reference evidence="4 5" key="1">
    <citation type="submission" date="2015-03" db="EMBL/GenBank/DDBJ databases">
        <title>Luteipulveratus halotolerans sp. nov., a novel actinobacterium (Dermacoccaceae) from Sarawak, Malaysia.</title>
        <authorList>
            <person name="Juboi H."/>
            <person name="Basik A."/>
            <person name="Shamsul S.S."/>
            <person name="Arnold P."/>
            <person name="Schmitt E.K."/>
            <person name="Sanglier J.-J."/>
            <person name="Yeo T."/>
        </authorList>
    </citation>
    <scope>NUCLEOTIDE SEQUENCE [LARGE SCALE GENOMIC DNA]</scope>
    <source>
        <strain evidence="4 5">MN07-A0370</strain>
    </source>
</reference>
<dbReference type="EMBL" id="CP011112">
    <property type="protein sequence ID" value="AKU17641.1"/>
    <property type="molecule type" value="Genomic_DNA"/>
</dbReference>
<evidence type="ECO:0000256" key="1">
    <source>
        <dbReference type="ARBA" id="ARBA00023015"/>
    </source>
</evidence>
<evidence type="ECO:0000313" key="4">
    <source>
        <dbReference type="EMBL" id="AKU17641.1"/>
    </source>
</evidence>
<feature type="domain" description="Putative zinc-finger" evidence="3">
    <location>
        <begin position="10"/>
        <end position="36"/>
    </location>
</feature>
<dbReference type="RefSeq" id="WP_052594475.1">
    <property type="nucleotide sequence ID" value="NZ_CP011112.1"/>
</dbReference>
<evidence type="ECO:0000259" key="3">
    <source>
        <dbReference type="Pfam" id="PF13490"/>
    </source>
</evidence>
<dbReference type="Proteomes" id="UP000066480">
    <property type="component" value="Chromosome"/>
</dbReference>
<keyword evidence="1" id="KW-0805">Transcription regulation</keyword>
<sequence>MTVRARHLGEAVHDYVDGLLDADQTLWVERHLLVCSMCCWQVEQERALVQSLRAFRPDPSRQQDLVAGLLGLAEHTPMPPVAPRRTPTLVTWDAPPQYQSVRHPVLCALVAVAGCVGVALVVANVPTRVQSTASFTPSPANVRVAGTPRSVVPIGSNVVPAAIARAERDAEDSIDAPDAQPLVLRASLRVP</sequence>
<gene>
    <name evidence="4" type="ORF">VV02_20330</name>
</gene>
<accession>A0A0K1JLQ2</accession>
<dbReference type="Pfam" id="PF13490">
    <property type="entry name" value="zf-HC2"/>
    <property type="match status" value="1"/>
</dbReference>
<evidence type="ECO:0000256" key="2">
    <source>
        <dbReference type="ARBA" id="ARBA00023163"/>
    </source>
</evidence>
<evidence type="ECO:0000313" key="5">
    <source>
        <dbReference type="Proteomes" id="UP000066480"/>
    </source>
</evidence>
<organism evidence="4 5">
    <name type="scientific">Luteipulveratus mongoliensis</name>
    <dbReference type="NCBI Taxonomy" id="571913"/>
    <lineage>
        <taxon>Bacteria</taxon>
        <taxon>Bacillati</taxon>
        <taxon>Actinomycetota</taxon>
        <taxon>Actinomycetes</taxon>
        <taxon>Micrococcales</taxon>
        <taxon>Dermacoccaceae</taxon>
        <taxon>Luteipulveratus</taxon>
    </lineage>
</organism>
<name>A0A0K1JLQ2_9MICO</name>
<dbReference type="InterPro" id="IPR027383">
    <property type="entry name" value="Znf_put"/>
</dbReference>
<proteinExistence type="predicted"/>
<protein>
    <recommendedName>
        <fullName evidence="3">Putative zinc-finger domain-containing protein</fullName>
    </recommendedName>
</protein>
<keyword evidence="2" id="KW-0804">Transcription</keyword>
<keyword evidence="5" id="KW-1185">Reference proteome</keyword>
<dbReference type="AlphaFoldDB" id="A0A0K1JLQ2"/>
<dbReference type="STRING" id="571913.VV02_20330"/>